<evidence type="ECO:0000313" key="2">
    <source>
        <dbReference type="Proteomes" id="UP000248196"/>
    </source>
</evidence>
<name>A0A318NWA6_SERPL</name>
<comment type="caution">
    <text evidence="1">The sequence shown here is derived from an EMBL/GenBank/DDBJ whole genome shotgun (WGS) entry which is preliminary data.</text>
</comment>
<dbReference type="EMBL" id="PESE01000011">
    <property type="protein sequence ID" value="PYD36575.1"/>
    <property type="molecule type" value="Genomic_DNA"/>
</dbReference>
<dbReference type="AlphaFoldDB" id="A0A318NWA6"/>
<dbReference type="OrthoDB" id="6594213at2"/>
<gene>
    <name evidence="1" type="ORF">CT690_23815</name>
</gene>
<reference evidence="1 2" key="1">
    <citation type="submission" date="2017-11" db="EMBL/GenBank/DDBJ databases">
        <title>Genome sequence of the oocydin A producing rhizobacterium Serratia plymuthica 4Rx5.</title>
        <authorList>
            <person name="Matilla M.A."/>
            <person name="Udaondo Z."/>
            <person name="Salmond G.P.C."/>
        </authorList>
    </citation>
    <scope>NUCLEOTIDE SEQUENCE [LARGE SCALE GENOMIC DNA]</scope>
    <source>
        <strain evidence="1 2">4Rx5</strain>
    </source>
</reference>
<accession>A0A318NWA6</accession>
<dbReference type="Proteomes" id="UP000248196">
    <property type="component" value="Unassembled WGS sequence"/>
</dbReference>
<protein>
    <submittedName>
        <fullName evidence="1">Uncharacterized protein</fullName>
    </submittedName>
</protein>
<dbReference type="RefSeq" id="WP_006322790.1">
    <property type="nucleotide sequence ID" value="NZ_PESE01000011.1"/>
</dbReference>
<sequence length="147" mass="16970">MNTQNVNVKTATKNRSERYGQKPISNNVQQLIYLANYEGTFMTIAAELRLGLSNTPEELYINQLPYEGICEDVRDMLDKGLLFTVAHWELLKSLTDIAATLPWRGWQEQVLSMLLPDWYMESPVLTCDYETEDDPEHLDALYGYESI</sequence>
<evidence type="ECO:0000313" key="1">
    <source>
        <dbReference type="EMBL" id="PYD36575.1"/>
    </source>
</evidence>
<organism evidence="1 2">
    <name type="scientific">Serratia plymuthica</name>
    <dbReference type="NCBI Taxonomy" id="82996"/>
    <lineage>
        <taxon>Bacteria</taxon>
        <taxon>Pseudomonadati</taxon>
        <taxon>Pseudomonadota</taxon>
        <taxon>Gammaproteobacteria</taxon>
        <taxon>Enterobacterales</taxon>
        <taxon>Yersiniaceae</taxon>
        <taxon>Serratia</taxon>
    </lineage>
</organism>
<proteinExistence type="predicted"/>